<gene>
    <name evidence="2" type="ORF">HG543_05270</name>
</gene>
<proteinExistence type="predicted"/>
<feature type="domain" description="Amine oxidase" evidence="1">
    <location>
        <begin position="28"/>
        <end position="393"/>
    </location>
</feature>
<organism evidence="2 3">
    <name type="scientific">Pyxidicoccus fallax</name>
    <dbReference type="NCBI Taxonomy" id="394095"/>
    <lineage>
        <taxon>Bacteria</taxon>
        <taxon>Pseudomonadati</taxon>
        <taxon>Myxococcota</taxon>
        <taxon>Myxococcia</taxon>
        <taxon>Myxococcales</taxon>
        <taxon>Cystobacterineae</taxon>
        <taxon>Myxococcaceae</taxon>
        <taxon>Pyxidicoccus</taxon>
    </lineage>
</organism>
<dbReference type="InterPro" id="IPR002937">
    <property type="entry name" value="Amino_oxidase"/>
</dbReference>
<dbReference type="Proteomes" id="UP000518300">
    <property type="component" value="Unassembled WGS sequence"/>
</dbReference>
<dbReference type="AlphaFoldDB" id="A0A848LFD4"/>
<dbReference type="PANTHER" id="PTHR42923:SF39">
    <property type="entry name" value="AMINO OXIDASE"/>
    <property type="match status" value="1"/>
</dbReference>
<dbReference type="InterPro" id="IPR036188">
    <property type="entry name" value="FAD/NAD-bd_sf"/>
</dbReference>
<comment type="caution">
    <text evidence="2">The sequence shown here is derived from an EMBL/GenBank/DDBJ whole genome shotgun (WGS) entry which is preliminary data.</text>
</comment>
<dbReference type="SUPFAM" id="SSF51905">
    <property type="entry name" value="FAD/NAD(P)-binding domain"/>
    <property type="match status" value="1"/>
</dbReference>
<protein>
    <submittedName>
        <fullName evidence="2">NAD(P)-binding protein</fullName>
    </submittedName>
</protein>
<dbReference type="EMBL" id="JABBJJ010000015">
    <property type="protein sequence ID" value="NMO14268.1"/>
    <property type="molecule type" value="Genomic_DNA"/>
</dbReference>
<dbReference type="InterPro" id="IPR050464">
    <property type="entry name" value="Zeta_carotene_desat/Oxidored"/>
</dbReference>
<reference evidence="2 3" key="1">
    <citation type="submission" date="2020-04" db="EMBL/GenBank/DDBJ databases">
        <title>Draft genome of Pyxidicoccus fallax type strain.</title>
        <authorList>
            <person name="Whitworth D.E."/>
        </authorList>
    </citation>
    <scope>NUCLEOTIDE SEQUENCE [LARGE SCALE GENOMIC DNA]</scope>
    <source>
        <strain evidence="2 3">DSM 14698</strain>
    </source>
</reference>
<dbReference type="RefSeq" id="WP_169343566.1">
    <property type="nucleotide sequence ID" value="NZ_JABBJJ010000015.1"/>
</dbReference>
<sequence>MGHLSSAELSHNQPIPTSVDILVVGAGMAGLYSTWRILREHAGADIAIFERSDRTGGRLDSDLIRFGDKETVKEEEGGMRFTFDLMDDLMSLLLLFGLDKEVVPFPMSGSGTNRLCFRGTSFDTEQSVADNYRIWSELYNLAPSEKGINPSTMIDTVFNRILAVNPNFKDRPNRRTPEFWQRFRLECQWNGVKLKDWSLWDLFISMGYSNECVQMLYALSGFNGTFLSRMNAGEAYQLLEDFPANPDFHTLENGFSTLPNALASSLPKERIHLNTEVTSIVGKERDAYVVRYTTKDKSGKLESGTIQARKLILAIPRLPLEKLFLRSPALNDLTDGASAMLWDTLQTTTNQALLKINLYYDTAWWGNNLSGQLGVGYGPNFSDLPLGSVYPFYAIDEATFAALEYSNWMQQRGEPIPEHLQVKLDAIQARKYTLPAALTIYCDYLNINFWKALQQTGPLFDSAMQREYSARQPQSIFAASDAVVETATRFFKQLFNTNYAPRPVMTSARIWDGSTLTRTPPAENFDFGVHQWGLHANDGEVIPYLVEPLKNLYTCGEAYSDYQGWVEGALRSADLVLAKAFKLKPISEVYREEHGVTPSEAMKVAYARRSAESIRKYIDPSFGGTQEKELAAAQGRRKPRHPHAVSLTYFDKP</sequence>
<accession>A0A848LFD4</accession>
<name>A0A848LFD4_9BACT</name>
<dbReference type="Pfam" id="PF01593">
    <property type="entry name" value="Amino_oxidase"/>
    <property type="match status" value="1"/>
</dbReference>
<dbReference type="GO" id="GO:0016491">
    <property type="term" value="F:oxidoreductase activity"/>
    <property type="evidence" value="ECO:0007669"/>
    <property type="project" value="InterPro"/>
</dbReference>
<keyword evidence="3" id="KW-1185">Reference proteome</keyword>
<evidence type="ECO:0000259" key="1">
    <source>
        <dbReference type="Pfam" id="PF01593"/>
    </source>
</evidence>
<evidence type="ECO:0000313" key="2">
    <source>
        <dbReference type="EMBL" id="NMO14268.1"/>
    </source>
</evidence>
<evidence type="ECO:0000313" key="3">
    <source>
        <dbReference type="Proteomes" id="UP000518300"/>
    </source>
</evidence>
<dbReference type="PANTHER" id="PTHR42923">
    <property type="entry name" value="PROTOPORPHYRINOGEN OXIDASE"/>
    <property type="match status" value="1"/>
</dbReference>
<dbReference type="Gene3D" id="3.50.50.60">
    <property type="entry name" value="FAD/NAD(P)-binding domain"/>
    <property type="match status" value="1"/>
</dbReference>